<accession>A0AA45C8E9</accession>
<keyword evidence="2" id="KW-1185">Reference proteome</keyword>
<evidence type="ECO:0000313" key="1">
    <source>
        <dbReference type="EMBL" id="PWJ95999.1"/>
    </source>
</evidence>
<evidence type="ECO:0000313" key="2">
    <source>
        <dbReference type="Proteomes" id="UP000245921"/>
    </source>
</evidence>
<sequence length="523" mass="64317">MKRIIFLFLFISIFMFCFSYDINPSYFMNKYKLYLNPDGIDAWTNFDIYFTTNEIRIPFTFEPTFTVNLGLKYKRAEEEKYYSIFDYTLLEAEFANLKLGFNESQFRIYPMKKYLEDLFIYYEDLNGKYLQDIKLENNYNYDFEYEKILKNDKFGITHDATKNNNYLKINIAYINKEKEYVSKFENKSQENSYENFKKGIEIKNQKDKTFIKYYYDYDRVREEKIKLDQKNIKFDFNISRKNGFLKGFKTINSFEWKYDYDILYIDEEINGYYNLEIIDFESQNNSSEKNKIDTLIYKIPYEQKLKKVDLYYFSDTYYRNNINLKNFIITPHINIYLRNQLFGVSTKGYDHFMKKEYDFKGISSNDATSLTLGIDFFYFSGKWNDFLLDKFIINLETGDYLYSLNYKKNYRIGFGNNIFFIFKYFYDKAEDDFNFMINPGFKMKFEDNFYSEFNYYFDFNNSFNFINSFEIDNYFSYDGIKMGIKIFNTRNRRYADGYFRNFYEMDNKVNWYLYFELFKYLYL</sequence>
<protein>
    <submittedName>
        <fullName evidence="1">Uncharacterized protein</fullName>
    </submittedName>
</protein>
<gene>
    <name evidence="1" type="ORF">C7380_103180</name>
</gene>
<dbReference type="Proteomes" id="UP000245921">
    <property type="component" value="Unassembled WGS sequence"/>
</dbReference>
<dbReference type="AlphaFoldDB" id="A0AA45C8E9"/>
<name>A0AA45C8E9_9BACT</name>
<dbReference type="EMBL" id="QGGI01000003">
    <property type="protein sequence ID" value="PWJ95999.1"/>
    <property type="molecule type" value="Genomic_DNA"/>
</dbReference>
<comment type="caution">
    <text evidence="1">The sequence shown here is derived from an EMBL/GenBank/DDBJ whole genome shotgun (WGS) entry which is preliminary data.</text>
</comment>
<reference evidence="1 2" key="1">
    <citation type="submission" date="2018-05" db="EMBL/GenBank/DDBJ databases">
        <title>Genomic Encyclopedia of Type Strains, Phase IV (KMG-IV): sequencing the most valuable type-strain genomes for metagenomic binning, comparative biology and taxonomic classification.</title>
        <authorList>
            <person name="Goeker M."/>
        </authorList>
    </citation>
    <scope>NUCLEOTIDE SEQUENCE [LARGE SCALE GENOMIC DNA]</scope>
    <source>
        <strain evidence="1 2">DSM 24906</strain>
    </source>
</reference>
<proteinExistence type="predicted"/>
<organism evidence="1 2">
    <name type="scientific">Oceanotoga teriensis</name>
    <dbReference type="NCBI Taxonomy" id="515440"/>
    <lineage>
        <taxon>Bacteria</taxon>
        <taxon>Thermotogati</taxon>
        <taxon>Thermotogota</taxon>
        <taxon>Thermotogae</taxon>
        <taxon>Petrotogales</taxon>
        <taxon>Petrotogaceae</taxon>
        <taxon>Oceanotoga</taxon>
    </lineage>
</organism>
<dbReference type="RefSeq" id="WP_109604111.1">
    <property type="nucleotide sequence ID" value="NZ_QGGI01000003.1"/>
</dbReference>